<dbReference type="GeneID" id="66103139"/>
<dbReference type="GO" id="GO:0005829">
    <property type="term" value="C:cytosol"/>
    <property type="evidence" value="ECO:0007669"/>
    <property type="project" value="TreeGrafter"/>
</dbReference>
<dbReference type="GO" id="GO:0005634">
    <property type="term" value="C:nucleus"/>
    <property type="evidence" value="ECO:0007669"/>
    <property type="project" value="TreeGrafter"/>
</dbReference>
<dbReference type="Pfam" id="PF00996">
    <property type="entry name" value="GDI"/>
    <property type="match status" value="1"/>
</dbReference>
<accession>A0A9P7W3B0</accession>
<dbReference type="InterPro" id="IPR018203">
    <property type="entry name" value="GDP_dissociation_inhibitor"/>
</dbReference>
<dbReference type="GO" id="GO:0016192">
    <property type="term" value="P:vesicle-mediated transport"/>
    <property type="evidence" value="ECO:0007669"/>
    <property type="project" value="TreeGrafter"/>
</dbReference>
<evidence type="ECO:0000256" key="1">
    <source>
        <dbReference type="ARBA" id="ARBA00005593"/>
    </source>
</evidence>
<evidence type="ECO:0000313" key="2">
    <source>
        <dbReference type="EMBL" id="KAG7451403.1"/>
    </source>
</evidence>
<dbReference type="OrthoDB" id="9446342at2759"/>
<evidence type="ECO:0000313" key="3">
    <source>
        <dbReference type="Proteomes" id="UP000812287"/>
    </source>
</evidence>
<name>A0A9P7W3B0_9AGAR</name>
<sequence length="509" mass="55274">MTDEGAFDIVILGTGLVESITAAALSKAGFKVAHIDDNAYYGADEASLSLEEFIEWIHEDHESFSAFSGTYTKLPHARQYSISLLPFVIPSVGALISALIASGVSRYGGFQLVERVGIYDASSGAVKGVPGSKEDVFKSKDITLVDKRRLMRFLMFASGEFEGKPELEGREEMAFGEFLKTAFMLNDETIAAIVYALAFCFTVHDSTLRTLQRLRHYLRSTGRYGSSPFLVGHYGSSGEIAQGFCRTAAVAGGVYILGRATFSITHSDSRYTITLEDFPEPLTCRVLISAATHLPSNLALHQRYVAVSSPVPTFGHGMARCVAIIDQPLSFGTKARSTDEVTDAQTLEPLLDTGILVFPPNSLTASSTSATALVVGEGTLSTPKDRWILYLSMPVLPSEMHSSSPEIILTPYLTAALKTSRSPTPPVPLFTTFYLQNPLSTRRSESESDSGTCLVSPQLPIVPLPDSPDLAVEYAEAVFRKANKALLPDEECAQFWPPLEEAGAEEEFF</sequence>
<dbReference type="PANTHER" id="PTHR11787">
    <property type="entry name" value="RAB GDP-DISSOCIATION INHIBITOR"/>
    <property type="match status" value="1"/>
</dbReference>
<dbReference type="Gene3D" id="3.50.50.60">
    <property type="entry name" value="FAD/NAD(P)-binding domain"/>
    <property type="match status" value="2"/>
</dbReference>
<dbReference type="EMBL" id="MU250525">
    <property type="protein sequence ID" value="KAG7451403.1"/>
    <property type="molecule type" value="Genomic_DNA"/>
</dbReference>
<comment type="caution">
    <text evidence="2">The sequence shown here is derived from an EMBL/GenBank/DDBJ whole genome shotgun (WGS) entry which is preliminary data.</text>
</comment>
<dbReference type="RefSeq" id="XP_043044903.1">
    <property type="nucleotide sequence ID" value="XM_043180843.1"/>
</dbReference>
<dbReference type="AlphaFoldDB" id="A0A9P7W3B0"/>
<dbReference type="InterPro" id="IPR036188">
    <property type="entry name" value="FAD/NAD-bd_sf"/>
</dbReference>
<dbReference type="Proteomes" id="UP000812287">
    <property type="component" value="Unassembled WGS sequence"/>
</dbReference>
<dbReference type="GO" id="GO:0005092">
    <property type="term" value="F:GDP-dissociation inhibitor activity"/>
    <property type="evidence" value="ECO:0007669"/>
    <property type="project" value="InterPro"/>
</dbReference>
<organism evidence="2 3">
    <name type="scientific">Guyanagaster necrorhizus</name>
    <dbReference type="NCBI Taxonomy" id="856835"/>
    <lineage>
        <taxon>Eukaryota</taxon>
        <taxon>Fungi</taxon>
        <taxon>Dikarya</taxon>
        <taxon>Basidiomycota</taxon>
        <taxon>Agaricomycotina</taxon>
        <taxon>Agaricomycetes</taxon>
        <taxon>Agaricomycetidae</taxon>
        <taxon>Agaricales</taxon>
        <taxon>Marasmiineae</taxon>
        <taxon>Physalacriaceae</taxon>
        <taxon>Guyanagaster</taxon>
    </lineage>
</organism>
<dbReference type="PANTHER" id="PTHR11787:SF4">
    <property type="entry name" value="CHM, RAB ESCORT PROTEIN 1"/>
    <property type="match status" value="1"/>
</dbReference>
<dbReference type="SUPFAM" id="SSF51905">
    <property type="entry name" value="FAD/NAD(P)-binding domain"/>
    <property type="match status" value="1"/>
</dbReference>
<gene>
    <name evidence="2" type="ORF">BT62DRAFT_421760</name>
</gene>
<dbReference type="Gene3D" id="3.30.519.10">
    <property type="entry name" value="Guanine Nucleotide Dissociation Inhibitor, domain 2"/>
    <property type="match status" value="1"/>
</dbReference>
<dbReference type="PRINTS" id="PR00891">
    <property type="entry name" value="RABGDIREP"/>
</dbReference>
<proteinExistence type="inferred from homology"/>
<keyword evidence="3" id="KW-1185">Reference proteome</keyword>
<protein>
    <submittedName>
        <fullName evidence="2">FAD/NAD(P)-binding domain-containing protein</fullName>
    </submittedName>
</protein>
<reference evidence="2" key="1">
    <citation type="submission" date="2020-11" db="EMBL/GenBank/DDBJ databases">
        <title>Adaptations for nitrogen fixation in a non-lichenized fungal sporocarp promotes dispersal by wood-feeding termites.</title>
        <authorList>
            <consortium name="DOE Joint Genome Institute"/>
            <person name="Koch R.A."/>
            <person name="Yoon G."/>
            <person name="Arayal U."/>
            <person name="Lail K."/>
            <person name="Amirebrahimi M."/>
            <person name="Labutti K."/>
            <person name="Lipzen A."/>
            <person name="Riley R."/>
            <person name="Barry K."/>
            <person name="Henrissat B."/>
            <person name="Grigoriev I.V."/>
            <person name="Herr J.R."/>
            <person name="Aime M.C."/>
        </authorList>
    </citation>
    <scope>NUCLEOTIDE SEQUENCE</scope>
    <source>
        <strain evidence="2">MCA 3950</strain>
    </source>
</reference>
<dbReference type="GO" id="GO:0005968">
    <property type="term" value="C:Rab-protein geranylgeranyltransferase complex"/>
    <property type="evidence" value="ECO:0007669"/>
    <property type="project" value="TreeGrafter"/>
</dbReference>
<dbReference type="GO" id="GO:0007264">
    <property type="term" value="P:small GTPase-mediated signal transduction"/>
    <property type="evidence" value="ECO:0007669"/>
    <property type="project" value="InterPro"/>
</dbReference>
<comment type="similarity">
    <text evidence="1">Belongs to the Rab GDI family.</text>
</comment>